<accession>A0A6C2U5Y8</accession>
<evidence type="ECO:0000256" key="7">
    <source>
        <dbReference type="ARBA" id="ARBA00022840"/>
    </source>
</evidence>
<evidence type="ECO:0000256" key="2">
    <source>
        <dbReference type="ARBA" id="ARBA00022649"/>
    </source>
</evidence>
<dbReference type="InterPro" id="IPR052038">
    <property type="entry name" value="Type-VII_TA_antitoxin"/>
</dbReference>
<keyword evidence="3" id="KW-0808">Transferase</keyword>
<keyword evidence="6" id="KW-0547">Nucleotide-binding</keyword>
<dbReference type="PANTHER" id="PTHR33571:SF14">
    <property type="entry name" value="PROTEIN ADENYLYLTRANSFERASE MJ0435-RELATED"/>
    <property type="match status" value="1"/>
</dbReference>
<keyword evidence="12" id="KW-1185">Reference proteome</keyword>
<evidence type="ECO:0000259" key="10">
    <source>
        <dbReference type="Pfam" id="PF01909"/>
    </source>
</evidence>
<evidence type="ECO:0000313" key="11">
    <source>
        <dbReference type="EMBL" id="VGO15269.1"/>
    </source>
</evidence>
<dbReference type="Gene3D" id="3.30.460.10">
    <property type="entry name" value="Beta Polymerase, domain 2"/>
    <property type="match status" value="1"/>
</dbReference>
<evidence type="ECO:0000256" key="9">
    <source>
        <dbReference type="ARBA" id="ARBA00038276"/>
    </source>
</evidence>
<protein>
    <recommendedName>
        <fullName evidence="10">Polymerase nucleotidyl transferase domain-containing protein</fullName>
    </recommendedName>
</protein>
<comment type="cofactor">
    <cofactor evidence="1">
        <name>Mg(2+)</name>
        <dbReference type="ChEBI" id="CHEBI:18420"/>
    </cofactor>
</comment>
<proteinExistence type="inferred from homology"/>
<dbReference type="SUPFAM" id="SSF81301">
    <property type="entry name" value="Nucleotidyltransferase"/>
    <property type="match status" value="1"/>
</dbReference>
<dbReference type="GO" id="GO:0016779">
    <property type="term" value="F:nucleotidyltransferase activity"/>
    <property type="evidence" value="ECO:0007669"/>
    <property type="project" value="UniProtKB-KW"/>
</dbReference>
<comment type="similarity">
    <text evidence="9">Belongs to the MntA antitoxin family.</text>
</comment>
<evidence type="ECO:0000256" key="8">
    <source>
        <dbReference type="ARBA" id="ARBA00022842"/>
    </source>
</evidence>
<name>A0A6C2U5Y8_PONDE</name>
<dbReference type="EMBL" id="CAAHFG010000002">
    <property type="protein sequence ID" value="VGO15269.1"/>
    <property type="molecule type" value="Genomic_DNA"/>
</dbReference>
<evidence type="ECO:0000256" key="4">
    <source>
        <dbReference type="ARBA" id="ARBA00022695"/>
    </source>
</evidence>
<sequence>MQNKQDMIELLRGLLPELRGEFGVKSLGIFGSFSSGTSSDESDLDVLVEFDKPIGLRFVEFAEKLENSVNRSIDILTPEGLRSIRQPEIIKSIENSVTYV</sequence>
<keyword evidence="7" id="KW-0067">ATP-binding</keyword>
<evidence type="ECO:0000256" key="5">
    <source>
        <dbReference type="ARBA" id="ARBA00022723"/>
    </source>
</evidence>
<gene>
    <name evidence="11" type="ORF">PDESU_03851</name>
</gene>
<organism evidence="11 12">
    <name type="scientific">Pontiella desulfatans</name>
    <dbReference type="NCBI Taxonomy" id="2750659"/>
    <lineage>
        <taxon>Bacteria</taxon>
        <taxon>Pseudomonadati</taxon>
        <taxon>Kiritimatiellota</taxon>
        <taxon>Kiritimatiellia</taxon>
        <taxon>Kiritimatiellales</taxon>
        <taxon>Pontiellaceae</taxon>
        <taxon>Pontiella</taxon>
    </lineage>
</organism>
<feature type="domain" description="Polymerase nucleotidyl transferase" evidence="10">
    <location>
        <begin position="12"/>
        <end position="99"/>
    </location>
</feature>
<dbReference type="PANTHER" id="PTHR33571">
    <property type="entry name" value="SSL8005 PROTEIN"/>
    <property type="match status" value="1"/>
</dbReference>
<evidence type="ECO:0000256" key="1">
    <source>
        <dbReference type="ARBA" id="ARBA00001946"/>
    </source>
</evidence>
<dbReference type="InterPro" id="IPR002934">
    <property type="entry name" value="Polymerase_NTP_transf_dom"/>
</dbReference>
<dbReference type="RefSeq" id="WP_136080849.1">
    <property type="nucleotide sequence ID" value="NZ_CAAHFG010000002.1"/>
</dbReference>
<evidence type="ECO:0000256" key="3">
    <source>
        <dbReference type="ARBA" id="ARBA00022679"/>
    </source>
</evidence>
<keyword evidence="2" id="KW-1277">Toxin-antitoxin system</keyword>
<keyword evidence="4" id="KW-0548">Nucleotidyltransferase</keyword>
<evidence type="ECO:0000256" key="6">
    <source>
        <dbReference type="ARBA" id="ARBA00022741"/>
    </source>
</evidence>
<dbReference type="AlphaFoldDB" id="A0A6C2U5Y8"/>
<dbReference type="Pfam" id="PF01909">
    <property type="entry name" value="NTP_transf_2"/>
    <property type="match status" value="1"/>
</dbReference>
<keyword evidence="8" id="KW-0460">Magnesium</keyword>
<dbReference type="GO" id="GO:0005524">
    <property type="term" value="F:ATP binding"/>
    <property type="evidence" value="ECO:0007669"/>
    <property type="project" value="UniProtKB-KW"/>
</dbReference>
<dbReference type="InterPro" id="IPR043519">
    <property type="entry name" value="NT_sf"/>
</dbReference>
<dbReference type="GO" id="GO:0046872">
    <property type="term" value="F:metal ion binding"/>
    <property type="evidence" value="ECO:0007669"/>
    <property type="project" value="UniProtKB-KW"/>
</dbReference>
<keyword evidence="5" id="KW-0479">Metal-binding</keyword>
<evidence type="ECO:0000313" key="12">
    <source>
        <dbReference type="Proteomes" id="UP000366872"/>
    </source>
</evidence>
<reference evidence="11 12" key="1">
    <citation type="submission" date="2019-04" db="EMBL/GenBank/DDBJ databases">
        <authorList>
            <person name="Van Vliet M D."/>
        </authorList>
    </citation>
    <scope>NUCLEOTIDE SEQUENCE [LARGE SCALE GENOMIC DNA]</scope>
    <source>
        <strain evidence="11 12">F1</strain>
    </source>
</reference>
<dbReference type="Proteomes" id="UP000366872">
    <property type="component" value="Unassembled WGS sequence"/>
</dbReference>